<evidence type="ECO:0000256" key="6">
    <source>
        <dbReference type="ARBA" id="ARBA00023201"/>
    </source>
</evidence>
<dbReference type="PANTHER" id="PTHR30341:SF0">
    <property type="entry name" value="NA(+)_H(+) ANTIPORTER NHAA"/>
    <property type="match status" value="1"/>
</dbReference>
<evidence type="ECO:0000256" key="3">
    <source>
        <dbReference type="ARBA" id="ARBA00022692"/>
    </source>
</evidence>
<evidence type="ECO:0000313" key="9">
    <source>
        <dbReference type="Proteomes" id="UP001253595"/>
    </source>
</evidence>
<name>A0ABU1UUK0_9GAMM</name>
<dbReference type="InterPro" id="IPR004670">
    <property type="entry name" value="NhaA"/>
</dbReference>
<dbReference type="HAMAP" id="MF_01844">
    <property type="entry name" value="NhaA"/>
    <property type="match status" value="1"/>
</dbReference>
<keyword evidence="6 7" id="KW-0739">Sodium transport</keyword>
<gene>
    <name evidence="7" type="primary">nhaA</name>
    <name evidence="8" type="ORF">J2X05_000867</name>
</gene>
<dbReference type="PANTHER" id="PTHR30341">
    <property type="entry name" value="SODIUM ION/PROTON ANTIPORTER NHAA-RELATED"/>
    <property type="match status" value="1"/>
</dbReference>
<comment type="caution">
    <text evidence="8">The sequence shown here is derived from an EMBL/GenBank/DDBJ whole genome shotgun (WGS) entry which is preliminary data.</text>
</comment>
<feature type="transmembrane region" description="Helical" evidence="7">
    <location>
        <begin position="202"/>
        <end position="219"/>
    </location>
</feature>
<keyword evidence="7" id="KW-0813">Transport</keyword>
<comment type="function">
    <text evidence="7">Na(+)/H(+) antiporter that extrudes sodium in exchange for external protons.</text>
</comment>
<keyword evidence="3 7" id="KW-0812">Transmembrane</keyword>
<keyword evidence="4 7" id="KW-1133">Transmembrane helix</keyword>
<comment type="similarity">
    <text evidence="7">Belongs to the NhaA Na(+)/H(+) (TC 2.A.33) antiporter family.</text>
</comment>
<feature type="transmembrane region" description="Helical" evidence="7">
    <location>
        <begin position="366"/>
        <end position="384"/>
    </location>
</feature>
<evidence type="ECO:0000256" key="5">
    <source>
        <dbReference type="ARBA" id="ARBA00023136"/>
    </source>
</evidence>
<feature type="transmembrane region" description="Helical" evidence="7">
    <location>
        <begin position="94"/>
        <end position="115"/>
    </location>
</feature>
<proteinExistence type="inferred from homology"/>
<keyword evidence="2 7" id="KW-1003">Cell membrane</keyword>
<keyword evidence="7" id="KW-0050">Antiport</keyword>
<evidence type="ECO:0000313" key="8">
    <source>
        <dbReference type="EMBL" id="MDR7088864.1"/>
    </source>
</evidence>
<evidence type="ECO:0000256" key="4">
    <source>
        <dbReference type="ARBA" id="ARBA00022989"/>
    </source>
</evidence>
<dbReference type="Pfam" id="PF06965">
    <property type="entry name" value="Na_H_antiport_1"/>
    <property type="match status" value="1"/>
</dbReference>
<dbReference type="RefSeq" id="WP_310069070.1">
    <property type="nucleotide sequence ID" value="NZ_JAVDVX010000001.1"/>
</dbReference>
<dbReference type="InterPro" id="IPR023171">
    <property type="entry name" value="Na/H_antiporter_dom_sf"/>
</dbReference>
<accession>A0ABU1UUK0</accession>
<comment type="subcellular location">
    <subcellularLocation>
        <location evidence="1">Cell inner membrane</location>
        <topology evidence="1">Multi-pass membrane protein</topology>
    </subcellularLocation>
    <subcellularLocation>
        <location evidence="7">Cell membrane</location>
        <topology evidence="7">Multi-pass membrane protein</topology>
    </subcellularLocation>
</comment>
<dbReference type="NCBIfam" id="NF007111">
    <property type="entry name" value="PRK09560.1"/>
    <property type="match status" value="1"/>
</dbReference>
<feature type="transmembrane region" description="Helical" evidence="7">
    <location>
        <begin position="328"/>
        <end position="354"/>
    </location>
</feature>
<dbReference type="Gene3D" id="1.20.1530.10">
    <property type="entry name" value="Na+/H+ antiporter like domain"/>
    <property type="match status" value="1"/>
</dbReference>
<evidence type="ECO:0000256" key="7">
    <source>
        <dbReference type="HAMAP-Rule" id="MF_01844"/>
    </source>
</evidence>
<keyword evidence="7" id="KW-0915">Sodium</keyword>
<feature type="transmembrane region" description="Helical" evidence="7">
    <location>
        <begin position="12"/>
        <end position="34"/>
    </location>
</feature>
<dbReference type="Proteomes" id="UP001253595">
    <property type="component" value="Unassembled WGS sequence"/>
</dbReference>
<evidence type="ECO:0000256" key="1">
    <source>
        <dbReference type="ARBA" id="ARBA00004429"/>
    </source>
</evidence>
<dbReference type="NCBIfam" id="NF007112">
    <property type="entry name" value="PRK09561.1"/>
    <property type="match status" value="1"/>
</dbReference>
<feature type="transmembrane region" description="Helical" evidence="7">
    <location>
        <begin position="46"/>
        <end position="73"/>
    </location>
</feature>
<keyword evidence="5 7" id="KW-0472">Membrane</keyword>
<feature type="transmembrane region" description="Helical" evidence="7">
    <location>
        <begin position="291"/>
        <end position="316"/>
    </location>
</feature>
<reference evidence="8 9" key="1">
    <citation type="submission" date="2023-07" db="EMBL/GenBank/DDBJ databases">
        <title>Sorghum-associated microbial communities from plants grown in Nebraska, USA.</title>
        <authorList>
            <person name="Schachtman D."/>
        </authorList>
    </citation>
    <scope>NUCLEOTIDE SEQUENCE [LARGE SCALE GENOMIC DNA]</scope>
    <source>
        <strain evidence="8 9">BE190</strain>
    </source>
</reference>
<feature type="transmembrane region" description="Helical" evidence="7">
    <location>
        <begin position="263"/>
        <end position="285"/>
    </location>
</feature>
<keyword evidence="7" id="KW-0406">Ion transport</keyword>
<evidence type="ECO:0000256" key="2">
    <source>
        <dbReference type="ARBA" id="ARBA00022475"/>
    </source>
</evidence>
<dbReference type="NCBIfam" id="TIGR00773">
    <property type="entry name" value="NhaA"/>
    <property type="match status" value="1"/>
</dbReference>
<sequence length="400" mass="42583">MIPGIKAFFKLEAASGILLILAAILALIAANSSLKIYYDQLLSVDVIVAVGSFSIAKPLLLWINDGLMALFFLMVGLELKREVLVGELNQLSKIALPGIAAIGGMLVPALIYAFINRHDAYALHGWAIPTATDIAFALGILSLLGSRIPVSLKVFLVSLAIFDDIGAIIIIALFYTDNLSLTAIISAGIGIGVMVLMNRQGVVSKAAYLFVGLVVWVSLLKSGVHATLAGVAIALCIPFRGLDSEGKVQSPMHDIEKDLHSPVAFAILPLFAFANAGLSLSGLSINDVFSPVSLGILLGLFVGKQLGVMLFTWFAVKLRIGKLPDDVNWAQLYGVAVICGIGFTMSLFIGSLAFEQTIENQAMNDRLGILVGSFLSALVGYVWLRYVAKPKVDVGSHDQV</sequence>
<dbReference type="EMBL" id="JAVDVX010000001">
    <property type="protein sequence ID" value="MDR7088864.1"/>
    <property type="molecule type" value="Genomic_DNA"/>
</dbReference>
<protein>
    <recommendedName>
        <fullName evidence="7">Na(+)/H(+) antiporter NhaA</fullName>
    </recommendedName>
    <alternativeName>
        <fullName evidence="7">Sodium/proton antiporter NhaA</fullName>
    </alternativeName>
</protein>
<keyword evidence="9" id="KW-1185">Reference proteome</keyword>
<organism evidence="8 9">
    <name type="scientific">Cellvibrio fibrivorans</name>
    <dbReference type="NCBI Taxonomy" id="126350"/>
    <lineage>
        <taxon>Bacteria</taxon>
        <taxon>Pseudomonadati</taxon>
        <taxon>Pseudomonadota</taxon>
        <taxon>Gammaproteobacteria</taxon>
        <taxon>Cellvibrionales</taxon>
        <taxon>Cellvibrionaceae</taxon>
        <taxon>Cellvibrio</taxon>
    </lineage>
</organism>
<comment type="catalytic activity">
    <reaction evidence="7">
        <text>Na(+)(in) + 2 H(+)(out) = Na(+)(out) + 2 H(+)(in)</text>
        <dbReference type="Rhea" id="RHEA:29251"/>
        <dbReference type="ChEBI" id="CHEBI:15378"/>
        <dbReference type="ChEBI" id="CHEBI:29101"/>
    </reaction>
</comment>
<feature type="transmembrane region" description="Helical" evidence="7">
    <location>
        <begin position="121"/>
        <end position="144"/>
    </location>
</feature>
<feature type="transmembrane region" description="Helical" evidence="7">
    <location>
        <begin position="181"/>
        <end position="197"/>
    </location>
</feature>